<sequence length="443" mass="49670">MNEENRKVPKRIAQAVLNSLKGGVVPRIGLPYITVGRKNEIEALLHDVDIISEGGASFRFIVGRYGSGKSFLLQTIRNHIMERGFVVADADLSPERRLQGTHGQGLATYRELIGNLSTKTKPEGGALTLVLDRWISSVQSEAVNESGAVPGDPALTASVDKKIYAVTSSVSELVHGFEFAKLLSAYYHAYVNGDDALKAKVVRWFRGEYNLKREAKEELGVNIIISDDDWYDYLKLFAAFFRLAGYTGMMIIIDELVNIYKIPNSITRQYNYEKLLTMYNNTLQGKAKYVGILMGATPQAVEDKRRGVYSYEALRSRLAEGKFSKPGARDLLAPVIRLEPLTAEEMLILCEKLAAMHADLYGYERNVTTDDLAVFIRIEYERIGADLNITPREVIRDFIELLNLLYQNPSMTIEQLLNSDEFSYAKTEAISDKADGTFVEFSV</sequence>
<dbReference type="Pfam" id="PF10923">
    <property type="entry name" value="BrxC_BrxD"/>
    <property type="match status" value="1"/>
</dbReference>
<dbReference type="EMBL" id="CP038802">
    <property type="protein sequence ID" value="UTY29239.1"/>
    <property type="molecule type" value="Genomic_DNA"/>
</dbReference>
<name>A0ABY5HV07_9SPIR</name>
<keyword evidence="2" id="KW-1185">Reference proteome</keyword>
<reference evidence="1" key="1">
    <citation type="submission" date="2019-04" db="EMBL/GenBank/DDBJ databases">
        <title>Whole genome sequencing of oral phylogroup 2 treponemes.</title>
        <authorList>
            <person name="Chan Y."/>
            <person name="Zeng H.H."/>
            <person name="Yu X.L."/>
            <person name="Leung W.K."/>
            <person name="Watt R.M."/>
        </authorList>
    </citation>
    <scope>NUCLEOTIDE SEQUENCE</scope>
    <source>
        <strain evidence="1">OMZ 847</strain>
    </source>
</reference>
<dbReference type="Proteomes" id="UP001059401">
    <property type="component" value="Chromosome"/>
</dbReference>
<proteinExistence type="predicted"/>
<dbReference type="SUPFAM" id="SSF52540">
    <property type="entry name" value="P-loop containing nucleoside triphosphate hydrolases"/>
    <property type="match status" value="1"/>
</dbReference>
<protein>
    <submittedName>
        <fullName evidence="1">Biotin carboxylase</fullName>
    </submittedName>
</protein>
<accession>A0ABY5HV07</accession>
<gene>
    <name evidence="1" type="ORF">E4N76_09870</name>
</gene>
<dbReference type="InterPro" id="IPR027417">
    <property type="entry name" value="P-loop_NTPase"/>
</dbReference>
<dbReference type="InterPro" id="IPR021228">
    <property type="entry name" value="BrxD"/>
</dbReference>
<evidence type="ECO:0000313" key="2">
    <source>
        <dbReference type="Proteomes" id="UP001059401"/>
    </source>
</evidence>
<organism evidence="1 2">
    <name type="scientific">Treponema putidum</name>
    <dbReference type="NCBI Taxonomy" id="221027"/>
    <lineage>
        <taxon>Bacteria</taxon>
        <taxon>Pseudomonadati</taxon>
        <taxon>Spirochaetota</taxon>
        <taxon>Spirochaetia</taxon>
        <taxon>Spirochaetales</taxon>
        <taxon>Treponemataceae</taxon>
        <taxon>Treponema</taxon>
    </lineage>
</organism>
<evidence type="ECO:0000313" key="1">
    <source>
        <dbReference type="EMBL" id="UTY29239.1"/>
    </source>
</evidence>
<dbReference type="RefSeq" id="WP_255804973.1">
    <property type="nucleotide sequence ID" value="NZ_CP038802.1"/>
</dbReference>